<keyword evidence="12" id="KW-1185">Reference proteome</keyword>
<dbReference type="InterPro" id="IPR032311">
    <property type="entry name" value="DUF4982"/>
</dbReference>
<dbReference type="EMBL" id="JAQQKX010000005">
    <property type="protein sequence ID" value="MDC7683151.1"/>
    <property type="molecule type" value="Genomic_DNA"/>
</dbReference>
<dbReference type="InterPro" id="IPR040605">
    <property type="entry name" value="Glyco_hydro2_dom5"/>
</dbReference>
<feature type="domain" description="Glycoside hydrolase family 2 immunoglobulin-like beta-sandwich" evidence="6">
    <location>
        <begin position="221"/>
        <end position="320"/>
    </location>
</feature>
<sequence>MTSKWLKIALVSASVLALAAPAFAHRASVAVPSPRQSYSFDQGWKMKTGDDAKASDMAFDDKAWADVTLPNAFNEEEAFASDIHEQKTGITWYRKHFKLPAGAKPEHVLIEFEGVRHIADVWVNGVKIGYNENGVMAFGFDISKAMKDGDNVIAVRVDNDWAARERTTGTRYQWADKNFYANYGGINKSVVLHLTGGVYQTLPLWSSLNTTGAYIYGKDYDIAGKSATIHAESEVKNDSAAERTLTYGVQIRDLDGKVVATFDGGQTKIAAGQTATLKAEKKVAGLNFWSWGYGYLYTVTTTLSENGKVIDAMDTRTGFRSTDFSDGKVKLNGRVLLMKGYAQRTTNEWPGVGTSVPPWISDFGNNMMLEGNGNLVRWMHVTPSKQDVESSDRLGLIQAMGAGDSEGDPQDRRFDLRVELMRDAIIYNRNNPSILFYESGNKGITEDHMARMKAVRDQYDPNGGRVIGSREMLDSKIAEYGGEMLYINKSKSKPVWAMEYSRDEAARAYQDDFTPPFHKDSPAYNRNVETIAVENVKRWWDFYQYRPGTGDRVSAGGVNIGFTDSNSHFRGDNNYRRSGEVDAMRLPKDSLWVHKVMWDGWVNSEGYHTFLIGHWNYAAGVKKDIFVASNGDSVELFLNGKSLGKGEKSDGFLFTFKNVAYAPGELKAVATYTDGKTSQDVRKTAGAPVAVKLTPVYGPRGFVADGMDAMLVDVEVVDKDGNRVPTAFNKINFKLDGAAVWKGGIAQEEGGADANKPDTKNPQDCKCTSADKKKSTNYVLSPVLPVEGGINRVLIRSTTKAGKVTLTASADGLKPATISAATKAIVVKDGLSTVFAEDAQPVNLSRGPTPLTPSYTDTMKGVKVLGITAGSNAADAAKSHDDDERSTWNSDGTPNGAWIEYALDDAQPVSNVSLRLTGWRVRSYPIRILLDGKEVYKGEAAKSLGYVDFNFPAQKAKALRIELTSATQDRDGFGNIIEVTTDRDGASTGAEKVKTGNILSIVEADIQGPAQ</sequence>
<feature type="domain" description="F5/8 type C" evidence="7">
    <location>
        <begin position="871"/>
        <end position="978"/>
    </location>
</feature>
<dbReference type="SUPFAM" id="SSF51445">
    <property type="entry name" value="(Trans)glycosidases"/>
    <property type="match status" value="1"/>
</dbReference>
<dbReference type="Gene3D" id="2.60.120.260">
    <property type="entry name" value="Galactose-binding domain-like"/>
    <property type="match status" value="2"/>
</dbReference>
<reference evidence="11 12" key="1">
    <citation type="submission" date="2023-01" db="EMBL/GenBank/DDBJ databases">
        <title>Novel species of the genus Asticcacaulis isolated from rivers.</title>
        <authorList>
            <person name="Lu H."/>
        </authorList>
    </citation>
    <scope>NUCLEOTIDE SEQUENCE [LARGE SCALE GENOMIC DNA]</scope>
    <source>
        <strain evidence="11 12">BYS171W</strain>
    </source>
</reference>
<dbReference type="InterPro" id="IPR051913">
    <property type="entry name" value="GH2_Domain-Containing"/>
</dbReference>
<accession>A0ABT5HUL8</accession>
<keyword evidence="2" id="KW-0378">Hydrolase</keyword>
<dbReference type="PANTHER" id="PTHR42732:SF1">
    <property type="entry name" value="BETA-MANNOSIDASE"/>
    <property type="match status" value="1"/>
</dbReference>
<evidence type="ECO:0000259" key="6">
    <source>
        <dbReference type="Pfam" id="PF00703"/>
    </source>
</evidence>
<dbReference type="SUPFAM" id="SSF49303">
    <property type="entry name" value="beta-Galactosidase/glucuronidase domain"/>
    <property type="match status" value="1"/>
</dbReference>
<evidence type="ECO:0000256" key="4">
    <source>
        <dbReference type="SAM" id="MobiDB-lite"/>
    </source>
</evidence>
<evidence type="ECO:0000259" key="7">
    <source>
        <dbReference type="Pfam" id="PF00754"/>
    </source>
</evidence>
<dbReference type="Gene3D" id="3.20.20.80">
    <property type="entry name" value="Glycosidases"/>
    <property type="match status" value="1"/>
</dbReference>
<dbReference type="InterPro" id="IPR008979">
    <property type="entry name" value="Galactose-bd-like_sf"/>
</dbReference>
<dbReference type="InterPro" id="IPR006102">
    <property type="entry name" value="Ig-like_GH2"/>
</dbReference>
<feature type="region of interest" description="Disordered" evidence="4">
    <location>
        <begin position="749"/>
        <end position="768"/>
    </location>
</feature>
<evidence type="ECO:0000259" key="8">
    <source>
        <dbReference type="Pfam" id="PF02837"/>
    </source>
</evidence>
<organism evidence="11 12">
    <name type="scientific">Asticcacaulis aquaticus</name>
    <dbReference type="NCBI Taxonomy" id="2984212"/>
    <lineage>
        <taxon>Bacteria</taxon>
        <taxon>Pseudomonadati</taxon>
        <taxon>Pseudomonadota</taxon>
        <taxon>Alphaproteobacteria</taxon>
        <taxon>Caulobacterales</taxon>
        <taxon>Caulobacteraceae</taxon>
        <taxon>Asticcacaulis</taxon>
    </lineage>
</organism>
<dbReference type="InterPro" id="IPR017853">
    <property type="entry name" value="GH"/>
</dbReference>
<gene>
    <name evidence="11" type="ORF">PQU92_07670</name>
</gene>
<evidence type="ECO:0000313" key="12">
    <source>
        <dbReference type="Proteomes" id="UP001214854"/>
    </source>
</evidence>
<dbReference type="Pfam" id="PF00754">
    <property type="entry name" value="F5_F8_type_C"/>
    <property type="match status" value="1"/>
</dbReference>
<feature type="domain" description="Glycosyl hydrolases family 2 sugar binding" evidence="8">
    <location>
        <begin position="59"/>
        <end position="193"/>
    </location>
</feature>
<protein>
    <submittedName>
        <fullName evidence="11">DUF4982 domain-containing protein</fullName>
    </submittedName>
</protein>
<dbReference type="RefSeq" id="WP_272747631.1">
    <property type="nucleotide sequence ID" value="NZ_JAQQKX010000005.1"/>
</dbReference>
<evidence type="ECO:0000256" key="5">
    <source>
        <dbReference type="SAM" id="SignalP"/>
    </source>
</evidence>
<evidence type="ECO:0000256" key="1">
    <source>
        <dbReference type="ARBA" id="ARBA00007401"/>
    </source>
</evidence>
<dbReference type="InterPro" id="IPR006104">
    <property type="entry name" value="Glyco_hydro_2_N"/>
</dbReference>
<dbReference type="InterPro" id="IPR013783">
    <property type="entry name" value="Ig-like_fold"/>
</dbReference>
<dbReference type="Gene3D" id="2.60.40.10">
    <property type="entry name" value="Immunoglobulins"/>
    <property type="match status" value="3"/>
</dbReference>
<feature type="domain" description="DUF4982" evidence="9">
    <location>
        <begin position="620"/>
        <end position="677"/>
    </location>
</feature>
<dbReference type="PANTHER" id="PTHR42732">
    <property type="entry name" value="BETA-GALACTOSIDASE"/>
    <property type="match status" value="1"/>
</dbReference>
<dbReference type="Pfam" id="PF00703">
    <property type="entry name" value="Glyco_hydro_2"/>
    <property type="match status" value="1"/>
</dbReference>
<feature type="domain" description="Glycoside hydrolase family 2" evidence="10">
    <location>
        <begin position="703"/>
        <end position="743"/>
    </location>
</feature>
<feature type="chain" id="PRO_5046154729" evidence="5">
    <location>
        <begin position="25"/>
        <end position="1011"/>
    </location>
</feature>
<evidence type="ECO:0000256" key="2">
    <source>
        <dbReference type="ARBA" id="ARBA00022801"/>
    </source>
</evidence>
<dbReference type="InterPro" id="IPR036156">
    <property type="entry name" value="Beta-gal/glucu_dom_sf"/>
</dbReference>
<feature type="signal peptide" evidence="5">
    <location>
        <begin position="1"/>
        <end position="24"/>
    </location>
</feature>
<comment type="caution">
    <text evidence="11">The sequence shown here is derived from an EMBL/GenBank/DDBJ whole genome shotgun (WGS) entry which is preliminary data.</text>
</comment>
<dbReference type="Pfam" id="PF16355">
    <property type="entry name" value="DUF4982"/>
    <property type="match status" value="1"/>
</dbReference>
<keyword evidence="5" id="KW-0732">Signal</keyword>
<comment type="similarity">
    <text evidence="1">Belongs to the glycosyl hydrolase 2 family.</text>
</comment>
<dbReference type="Proteomes" id="UP001214854">
    <property type="component" value="Unassembled WGS sequence"/>
</dbReference>
<dbReference type="Pfam" id="PF02837">
    <property type="entry name" value="Glyco_hydro_2_N"/>
    <property type="match status" value="1"/>
</dbReference>
<feature type="compositionally biased region" description="Basic and acidic residues" evidence="4">
    <location>
        <begin position="755"/>
        <end position="768"/>
    </location>
</feature>
<dbReference type="Pfam" id="PF18565">
    <property type="entry name" value="Glyco_hydro2_C5"/>
    <property type="match status" value="1"/>
</dbReference>
<evidence type="ECO:0000313" key="11">
    <source>
        <dbReference type="EMBL" id="MDC7683151.1"/>
    </source>
</evidence>
<name>A0ABT5HUL8_9CAUL</name>
<dbReference type="InterPro" id="IPR000421">
    <property type="entry name" value="FA58C"/>
</dbReference>
<keyword evidence="3" id="KW-0326">Glycosidase</keyword>
<proteinExistence type="inferred from homology"/>
<dbReference type="SUPFAM" id="SSF49785">
    <property type="entry name" value="Galactose-binding domain-like"/>
    <property type="match status" value="2"/>
</dbReference>
<evidence type="ECO:0000259" key="9">
    <source>
        <dbReference type="Pfam" id="PF16355"/>
    </source>
</evidence>
<evidence type="ECO:0000259" key="10">
    <source>
        <dbReference type="Pfam" id="PF18565"/>
    </source>
</evidence>
<evidence type="ECO:0000256" key="3">
    <source>
        <dbReference type="ARBA" id="ARBA00023295"/>
    </source>
</evidence>